<sequence length="370" mass="40793">MATLGIEEEYLLLDPETGLPSHQAEEVAGYLHRSPRVSDTEIQRELLSCQIETATPVSSTLTEAEEYLLNFRSQLETAARKASVVAAGTASAPLIADHYPELTDKERYRQLKDSAPGIVGDQFVNGLHVHVSIPDRESGVQALNRIREWLPAIVALSCNSPYWLGRDSGFGSWRVVHYRRWPVQGCPPTFKDADDYERRIQQLVATGAIIDRGVLTWMARLSDSYPTLEVRAGDAQLRARDSVLVAALVRGLVSTAVGEAERDVLRPNPEPELLDAAMWQAAREGMAGMLVDPVSADLVPARTRVRDMLEFIGQALDAEGDTEWVQAGLAEVRDSGTGSDRQRRAMESKGMQGLLELYRGTLSENANLSR</sequence>
<dbReference type="GO" id="GO:0042398">
    <property type="term" value="P:modified amino acid biosynthetic process"/>
    <property type="evidence" value="ECO:0007669"/>
    <property type="project" value="InterPro"/>
</dbReference>
<evidence type="ECO:0000313" key="6">
    <source>
        <dbReference type="EMBL" id="MCC3296834.1"/>
    </source>
</evidence>
<evidence type="ECO:0000256" key="1">
    <source>
        <dbReference type="ARBA" id="ARBA00022598"/>
    </source>
</evidence>
<reference evidence="6" key="1">
    <citation type="submission" date="2021-10" db="EMBL/GenBank/DDBJ databases">
        <title>Novel species in genus Arthrobacter.</title>
        <authorList>
            <person name="Liu Y."/>
        </authorList>
    </citation>
    <scope>NUCLEOTIDE SEQUENCE</scope>
    <source>
        <strain evidence="6">Zg-Y453</strain>
    </source>
</reference>
<dbReference type="InterPro" id="IPR006336">
    <property type="entry name" value="GCS2"/>
</dbReference>
<comment type="caution">
    <text evidence="6">The sequence shown here is derived from an EMBL/GenBank/DDBJ whole genome shotgun (WGS) entry which is preliminary data.</text>
</comment>
<dbReference type="RefSeq" id="WP_227894596.1">
    <property type="nucleotide sequence ID" value="NZ_CP099466.1"/>
</dbReference>
<dbReference type="EMBL" id="JAJFZV010000002">
    <property type="protein sequence ID" value="MCC3296834.1"/>
    <property type="molecule type" value="Genomic_DNA"/>
</dbReference>
<keyword evidence="2 5" id="KW-0547">Nucleotide-binding</keyword>
<protein>
    <recommendedName>
        <fullName evidence="5">Putative glutamate--cysteine ligase 2</fullName>
        <ecNumber evidence="5">6.3.2.2</ecNumber>
    </recommendedName>
    <alternativeName>
        <fullName evidence="5">Gamma-glutamylcysteine synthetase 2</fullName>
        <shortName evidence="5">GCS 2</shortName>
        <shortName evidence="5">Gamma-GCS 2</shortName>
    </alternativeName>
</protein>
<keyword evidence="1 5" id="KW-0436">Ligase</keyword>
<name>A0A9X1SDH6_9MICC</name>
<dbReference type="NCBIfam" id="NF010041">
    <property type="entry name" value="PRK13517.1-1"/>
    <property type="match status" value="1"/>
</dbReference>
<keyword evidence="7" id="KW-1185">Reference proteome</keyword>
<accession>A0A9X1SDH6</accession>
<dbReference type="AlphaFoldDB" id="A0A9X1SDH6"/>
<organism evidence="6 7">
    <name type="scientific">Arthrobacter caoxuetaonis</name>
    <dbReference type="NCBI Taxonomy" id="2886935"/>
    <lineage>
        <taxon>Bacteria</taxon>
        <taxon>Bacillati</taxon>
        <taxon>Actinomycetota</taxon>
        <taxon>Actinomycetes</taxon>
        <taxon>Micrococcales</taxon>
        <taxon>Micrococcaceae</taxon>
        <taxon>Arthrobacter</taxon>
    </lineage>
</organism>
<dbReference type="NCBIfam" id="TIGR02050">
    <property type="entry name" value="gshA_cyan_rel"/>
    <property type="match status" value="1"/>
</dbReference>
<dbReference type="Gene3D" id="3.30.590.20">
    <property type="match status" value="1"/>
</dbReference>
<dbReference type="SUPFAM" id="SSF55931">
    <property type="entry name" value="Glutamine synthetase/guanido kinase"/>
    <property type="match status" value="1"/>
</dbReference>
<dbReference type="Proteomes" id="UP001139158">
    <property type="component" value="Unassembled WGS sequence"/>
</dbReference>
<dbReference type="PANTHER" id="PTHR36510:SF1">
    <property type="entry name" value="GLUTAMATE--CYSTEINE LIGASE 2-RELATED"/>
    <property type="match status" value="1"/>
</dbReference>
<evidence type="ECO:0000313" key="7">
    <source>
        <dbReference type="Proteomes" id="UP001139158"/>
    </source>
</evidence>
<evidence type="ECO:0000256" key="3">
    <source>
        <dbReference type="ARBA" id="ARBA00022840"/>
    </source>
</evidence>
<evidence type="ECO:0000256" key="5">
    <source>
        <dbReference type="HAMAP-Rule" id="MF_01609"/>
    </source>
</evidence>
<dbReference type="GO" id="GO:0005524">
    <property type="term" value="F:ATP binding"/>
    <property type="evidence" value="ECO:0007669"/>
    <property type="project" value="UniProtKB-KW"/>
</dbReference>
<evidence type="ECO:0000256" key="2">
    <source>
        <dbReference type="ARBA" id="ARBA00022741"/>
    </source>
</evidence>
<dbReference type="HAMAP" id="MF_01609">
    <property type="entry name" value="Glu_cys_ligase_2"/>
    <property type="match status" value="1"/>
</dbReference>
<dbReference type="InterPro" id="IPR014746">
    <property type="entry name" value="Gln_synth/guanido_kin_cat_dom"/>
</dbReference>
<dbReference type="PANTHER" id="PTHR36510">
    <property type="entry name" value="GLUTAMATE--CYSTEINE LIGASE 2-RELATED"/>
    <property type="match status" value="1"/>
</dbReference>
<comment type="catalytic activity">
    <reaction evidence="4 5">
        <text>L-cysteine + L-glutamate + ATP = gamma-L-glutamyl-L-cysteine + ADP + phosphate + H(+)</text>
        <dbReference type="Rhea" id="RHEA:13285"/>
        <dbReference type="ChEBI" id="CHEBI:15378"/>
        <dbReference type="ChEBI" id="CHEBI:29985"/>
        <dbReference type="ChEBI" id="CHEBI:30616"/>
        <dbReference type="ChEBI" id="CHEBI:35235"/>
        <dbReference type="ChEBI" id="CHEBI:43474"/>
        <dbReference type="ChEBI" id="CHEBI:58173"/>
        <dbReference type="ChEBI" id="CHEBI:456216"/>
        <dbReference type="EC" id="6.3.2.2"/>
    </reaction>
</comment>
<dbReference type="InterPro" id="IPR050141">
    <property type="entry name" value="GCL_type2/YbdK_subfam"/>
</dbReference>
<dbReference type="InterPro" id="IPR011793">
    <property type="entry name" value="YbdK"/>
</dbReference>
<proteinExistence type="inferred from homology"/>
<dbReference type="EC" id="6.3.2.2" evidence="5"/>
<dbReference type="Pfam" id="PF04107">
    <property type="entry name" value="GCS2"/>
    <property type="match status" value="1"/>
</dbReference>
<gene>
    <name evidence="6" type="ORF">LJ757_03315</name>
</gene>
<comment type="similarity">
    <text evidence="5">Belongs to the glutamate--cysteine ligase type 2 family. YbdK subfamily.</text>
</comment>
<evidence type="ECO:0000256" key="4">
    <source>
        <dbReference type="ARBA" id="ARBA00048819"/>
    </source>
</evidence>
<keyword evidence="3 5" id="KW-0067">ATP-binding</keyword>
<comment type="function">
    <text evidence="5">ATP-dependent carboxylate-amine ligase which exhibits weak glutamate--cysteine ligase activity.</text>
</comment>
<dbReference type="GO" id="GO:0004357">
    <property type="term" value="F:glutamate-cysteine ligase activity"/>
    <property type="evidence" value="ECO:0007669"/>
    <property type="project" value="UniProtKB-EC"/>
</dbReference>